<organism evidence="7 8">
    <name type="scientific">Skeletonema marinoi</name>
    <dbReference type="NCBI Taxonomy" id="267567"/>
    <lineage>
        <taxon>Eukaryota</taxon>
        <taxon>Sar</taxon>
        <taxon>Stramenopiles</taxon>
        <taxon>Ochrophyta</taxon>
        <taxon>Bacillariophyta</taxon>
        <taxon>Coscinodiscophyceae</taxon>
        <taxon>Thalassiosirophycidae</taxon>
        <taxon>Thalassiosirales</taxon>
        <taxon>Skeletonemataceae</taxon>
        <taxon>Skeletonema</taxon>
        <taxon>Skeletonema marinoi-dohrnii complex</taxon>
    </lineage>
</organism>
<keyword evidence="4" id="KW-0812">Transmembrane</keyword>
<dbReference type="PANTHER" id="PTHR48027">
    <property type="entry name" value="HETEROGENEOUS NUCLEAR RIBONUCLEOPROTEIN 87F-RELATED"/>
    <property type="match status" value="1"/>
</dbReference>
<evidence type="ECO:0000256" key="2">
    <source>
        <dbReference type="PROSITE-ProRule" id="PRU00176"/>
    </source>
</evidence>
<accession>A0AAD9DEQ2</accession>
<dbReference type="InterPro" id="IPR000504">
    <property type="entry name" value="RRM_dom"/>
</dbReference>
<evidence type="ECO:0000313" key="7">
    <source>
        <dbReference type="EMBL" id="KAK1742963.1"/>
    </source>
</evidence>
<dbReference type="SUPFAM" id="SSF54928">
    <property type="entry name" value="RNA-binding domain, RBD"/>
    <property type="match status" value="1"/>
</dbReference>
<dbReference type="Proteomes" id="UP001224775">
    <property type="component" value="Unassembled WGS sequence"/>
</dbReference>
<dbReference type="PROSITE" id="PS50102">
    <property type="entry name" value="RRM"/>
    <property type="match status" value="1"/>
</dbReference>
<feature type="transmembrane region" description="Helical" evidence="4">
    <location>
        <begin position="386"/>
        <end position="403"/>
    </location>
</feature>
<dbReference type="InterPro" id="IPR012677">
    <property type="entry name" value="Nucleotide-bd_a/b_plait_sf"/>
</dbReference>
<keyword evidence="1 2" id="KW-0694">RNA-binding</keyword>
<dbReference type="GO" id="GO:0016020">
    <property type="term" value="C:membrane"/>
    <property type="evidence" value="ECO:0007669"/>
    <property type="project" value="UniProtKB-SubCell"/>
</dbReference>
<comment type="caution">
    <text evidence="7">The sequence shown here is derived from an EMBL/GenBank/DDBJ whole genome shotgun (WGS) entry which is preliminary data.</text>
</comment>
<feature type="signal peptide" evidence="5">
    <location>
        <begin position="1"/>
        <end position="18"/>
    </location>
</feature>
<proteinExistence type="predicted"/>
<keyword evidence="8" id="KW-1185">Reference proteome</keyword>
<dbReference type="InterPro" id="IPR052462">
    <property type="entry name" value="SLIRP/GR-RBP-like"/>
</dbReference>
<evidence type="ECO:0000256" key="4">
    <source>
        <dbReference type="SAM" id="Phobius"/>
    </source>
</evidence>
<feature type="chain" id="PRO_5041991875" evidence="5">
    <location>
        <begin position="19"/>
        <end position="877"/>
    </location>
</feature>
<reference evidence="7" key="1">
    <citation type="submission" date="2023-06" db="EMBL/GenBank/DDBJ databases">
        <title>Survivors Of The Sea: Transcriptome response of Skeletonema marinoi to long-term dormancy.</title>
        <authorList>
            <person name="Pinder M.I.M."/>
            <person name="Kourtchenko O."/>
            <person name="Robertson E.K."/>
            <person name="Larsson T."/>
            <person name="Maumus F."/>
            <person name="Osuna-Cruz C.M."/>
            <person name="Vancaester E."/>
            <person name="Stenow R."/>
            <person name="Vandepoele K."/>
            <person name="Ploug H."/>
            <person name="Bruchert V."/>
            <person name="Godhe A."/>
            <person name="Topel M."/>
        </authorList>
    </citation>
    <scope>NUCLEOTIDE SEQUENCE</scope>
    <source>
        <strain evidence="7">R05AC</strain>
    </source>
</reference>
<evidence type="ECO:0000256" key="5">
    <source>
        <dbReference type="SAM" id="SignalP"/>
    </source>
</evidence>
<dbReference type="AlphaFoldDB" id="A0AAD9DEQ2"/>
<evidence type="ECO:0000313" key="8">
    <source>
        <dbReference type="Proteomes" id="UP001224775"/>
    </source>
</evidence>
<protein>
    <submittedName>
        <fullName evidence="7">RNA-binding protein</fullName>
    </submittedName>
</protein>
<dbReference type="Gene3D" id="3.30.70.330">
    <property type="match status" value="1"/>
</dbReference>
<evidence type="ECO:0000259" key="6">
    <source>
        <dbReference type="PROSITE" id="PS50102"/>
    </source>
</evidence>
<evidence type="ECO:0000256" key="1">
    <source>
        <dbReference type="ARBA" id="ARBA00022884"/>
    </source>
</evidence>
<sequence>MKAVQLTIGLWIVGASWAFQLGPRRVHVGRNYRHPFSAAANNNALEGIGAPSNPGWESGRLNRLTEWADSSAPNRPIICEYDPKGRWLWRKWRGTVLKATWGSVVTIMLAGLALDFVARGYRLPYPLSWDIVAIPGESTPFIKRLAAVTKVWEYQLSLSTFILTFFLSHAFSYWQKVYNTTRMIQGRINDVAMLITMGAERGIDDDKNCFRFSKRAEDLVTLCMRYIRLSHTFFWAQTATSSNGLNDCEEYLKDANECKIPVDDEHIGPLLLSPYGLKALERVNQLSKEEKEGLMGSCLPPSQYAYILLVWVGVHLTEGLKNGTLRGGAGFEENLYRQLATLRACMFDIDDFRAGRMPLAYVQLVQVLVDSLIVISPFALYPSVGILSVPLVGLLALFFRGLLQLSKSFLDPFGVEGFQAQCLHGDVNQPPNLNILNQANSISQLSANNTSFDPTQLVGSSEQADGVITAFSGLMVQNSTGDNGSAAAAVVSTTSTMNGTNNLRVSPSLQQQQHHVPLQVQQQQLVQTTNQNTSVPPTVSPAPPNAAAVMVPTVVTHHHPSQMPYQNVTHHHVQPLQPKPMQNGRVPATKHDNRKLFVGGLPNEVTDYTFLQFFQQYGEVVDSIVLLDRRTKRSRGFGFVTFADESVANRLLNVIPGRTGTINIFGKNCEIKASEPKTEESYHQPHLHSHHLHSQQLQSSQWGDNNYTPHRLVFGANGAAIHPITNQSGVQVGPSPPPLQTPPTQNVNYPVGAVEQGVGMPLYSHSTITRTTAGPILSVDGAPQEGMANVYIQNNFYTLPPGTQLSPSHPLNASPTMETLQMREEEFANGGGTVTYTHQQSTLNPAASSHAPFAYPGEALQPAYPGPEVENSAGNSI</sequence>
<feature type="transmembrane region" description="Helical" evidence="4">
    <location>
        <begin position="154"/>
        <end position="174"/>
    </location>
</feature>
<dbReference type="GO" id="GO:0003723">
    <property type="term" value="F:RNA binding"/>
    <property type="evidence" value="ECO:0007669"/>
    <property type="project" value="UniProtKB-UniRule"/>
</dbReference>
<dbReference type="InterPro" id="IPR035979">
    <property type="entry name" value="RBD_domain_sf"/>
</dbReference>
<feature type="region of interest" description="Disordered" evidence="3">
    <location>
        <begin position="847"/>
        <end position="877"/>
    </location>
</feature>
<keyword evidence="5" id="KW-0732">Signal</keyword>
<name>A0AAD9DEQ2_9STRA</name>
<feature type="domain" description="RRM" evidence="6">
    <location>
        <begin position="594"/>
        <end position="676"/>
    </location>
</feature>
<dbReference type="EMBL" id="JATAAI010000010">
    <property type="protein sequence ID" value="KAK1742963.1"/>
    <property type="molecule type" value="Genomic_DNA"/>
</dbReference>
<dbReference type="GO" id="GO:0005254">
    <property type="term" value="F:chloride channel activity"/>
    <property type="evidence" value="ECO:0007669"/>
    <property type="project" value="InterPro"/>
</dbReference>
<evidence type="ECO:0000256" key="3">
    <source>
        <dbReference type="SAM" id="MobiDB-lite"/>
    </source>
</evidence>
<gene>
    <name evidence="7" type="ORF">QTG54_006560</name>
</gene>
<feature type="transmembrane region" description="Helical" evidence="4">
    <location>
        <begin position="96"/>
        <end position="118"/>
    </location>
</feature>
<dbReference type="Pfam" id="PF00076">
    <property type="entry name" value="RRM_1"/>
    <property type="match status" value="1"/>
</dbReference>
<keyword evidence="4" id="KW-1133">Transmembrane helix</keyword>
<keyword evidence="4" id="KW-0472">Membrane</keyword>
<dbReference type="SMART" id="SM00360">
    <property type="entry name" value="RRM"/>
    <property type="match status" value="1"/>
</dbReference>